<name>Q2ILX1_ANADE</name>
<evidence type="ECO:0008006" key="5">
    <source>
        <dbReference type="Google" id="ProtNLM"/>
    </source>
</evidence>
<dbReference type="RefSeq" id="WP_011419086.1">
    <property type="nucleotide sequence ID" value="NC_007760.1"/>
</dbReference>
<protein>
    <recommendedName>
        <fullName evidence="5">Lipoprotein</fullName>
    </recommendedName>
</protein>
<proteinExistence type="predicted"/>
<evidence type="ECO:0000256" key="2">
    <source>
        <dbReference type="SAM" id="SignalP"/>
    </source>
</evidence>
<dbReference type="Proteomes" id="UP000001935">
    <property type="component" value="Chromosome"/>
</dbReference>
<reference evidence="3 4" key="1">
    <citation type="submission" date="2006-01" db="EMBL/GenBank/DDBJ databases">
        <title>Complete sequence of Anaeromyxobacter dehalogenans 2CP-C.</title>
        <authorList>
            <consortium name="US DOE Joint Genome Institute"/>
            <person name="Copeland A."/>
            <person name="Lucas S."/>
            <person name="Lapidus A."/>
            <person name="Barry K."/>
            <person name="Detter J.C."/>
            <person name="Glavina T."/>
            <person name="Hammon N."/>
            <person name="Israni S."/>
            <person name="Pitluck S."/>
            <person name="Brettin T."/>
            <person name="Bruce D."/>
            <person name="Han C."/>
            <person name="Tapia R."/>
            <person name="Gilna P."/>
            <person name="Kiss H."/>
            <person name="Schmutz J."/>
            <person name="Larimer F."/>
            <person name="Land M."/>
            <person name="Kyrpides N."/>
            <person name="Anderson I."/>
            <person name="Sanford R.A."/>
            <person name="Ritalahti K.M."/>
            <person name="Thomas H.S."/>
            <person name="Kirby J.R."/>
            <person name="Zhulin I.B."/>
            <person name="Loeffler F.E."/>
            <person name="Richardson P."/>
        </authorList>
    </citation>
    <scope>NUCLEOTIDE SEQUENCE [LARGE SCALE GENOMIC DNA]</scope>
    <source>
        <strain evidence="3 4">2CP-C</strain>
    </source>
</reference>
<gene>
    <name evidence="3" type="ordered locus">Adeh_0025</name>
</gene>
<sequence>MYLSSRAATVVAAALLTACAGARRAEAPPAALTARELTIVDAQGRPRLRLGAPLPPPKGAERRAVDAFGIQFMDSDGYEVAGLGMLEPVDIRGLCFDIKDAYEAMCVGLVKGEPSITFRHDWKERITMGVEQGVASIVLHDAQASPRIRLEVDRDGKTRVEGVSTTSPTPPASGSAAP</sequence>
<feature type="chain" id="PRO_5004210529" description="Lipoprotein" evidence="2">
    <location>
        <begin position="23"/>
        <end position="178"/>
    </location>
</feature>
<keyword evidence="2" id="KW-0732">Signal</keyword>
<evidence type="ECO:0000256" key="1">
    <source>
        <dbReference type="SAM" id="MobiDB-lite"/>
    </source>
</evidence>
<dbReference type="EMBL" id="CP000251">
    <property type="protein sequence ID" value="ABC79803.1"/>
    <property type="molecule type" value="Genomic_DNA"/>
</dbReference>
<dbReference type="OrthoDB" id="5511503at2"/>
<evidence type="ECO:0000313" key="3">
    <source>
        <dbReference type="EMBL" id="ABC79803.1"/>
    </source>
</evidence>
<dbReference type="HOGENOM" id="CLU_1530911_0_0_7"/>
<dbReference type="PROSITE" id="PS51257">
    <property type="entry name" value="PROKAR_LIPOPROTEIN"/>
    <property type="match status" value="1"/>
</dbReference>
<dbReference type="AlphaFoldDB" id="Q2ILX1"/>
<dbReference type="KEGG" id="ade:Adeh_0025"/>
<feature type="region of interest" description="Disordered" evidence="1">
    <location>
        <begin position="153"/>
        <end position="178"/>
    </location>
</feature>
<evidence type="ECO:0000313" key="4">
    <source>
        <dbReference type="Proteomes" id="UP000001935"/>
    </source>
</evidence>
<feature type="signal peptide" evidence="2">
    <location>
        <begin position="1"/>
        <end position="22"/>
    </location>
</feature>
<organism evidence="3 4">
    <name type="scientific">Anaeromyxobacter dehalogenans (strain 2CP-C)</name>
    <dbReference type="NCBI Taxonomy" id="290397"/>
    <lineage>
        <taxon>Bacteria</taxon>
        <taxon>Pseudomonadati</taxon>
        <taxon>Myxococcota</taxon>
        <taxon>Myxococcia</taxon>
        <taxon>Myxococcales</taxon>
        <taxon>Cystobacterineae</taxon>
        <taxon>Anaeromyxobacteraceae</taxon>
        <taxon>Anaeromyxobacter</taxon>
    </lineage>
</organism>
<accession>Q2ILX1</accession>
<feature type="compositionally biased region" description="Low complexity" evidence="1">
    <location>
        <begin position="164"/>
        <end position="178"/>
    </location>
</feature>